<reference evidence="3 4" key="1">
    <citation type="submission" date="2016-04" db="EMBL/GenBank/DDBJ databases">
        <title>Deep-sea bacteria in the southern Pacific.</title>
        <authorList>
            <person name="Tang K."/>
        </authorList>
    </citation>
    <scope>NUCLEOTIDE SEQUENCE [LARGE SCALE GENOMIC DNA]</scope>
    <source>
        <strain evidence="3 4">JLT2014</strain>
    </source>
</reference>
<evidence type="ECO:0000313" key="4">
    <source>
        <dbReference type="Proteomes" id="UP000187059"/>
    </source>
</evidence>
<name>A0A1P8UQB0_9RHOB</name>
<evidence type="ECO:0000313" key="3">
    <source>
        <dbReference type="EMBL" id="APZ51571.1"/>
    </source>
</evidence>
<feature type="transmembrane region" description="Helical" evidence="2">
    <location>
        <begin position="94"/>
        <end position="113"/>
    </location>
</feature>
<dbReference type="Pfam" id="PF05656">
    <property type="entry name" value="DUF805"/>
    <property type="match status" value="1"/>
</dbReference>
<dbReference type="Proteomes" id="UP000187059">
    <property type="component" value="Chromosome"/>
</dbReference>
<dbReference type="PANTHER" id="PTHR34980:SF2">
    <property type="entry name" value="INNER MEMBRANE PROTEIN YHAH-RELATED"/>
    <property type="match status" value="1"/>
</dbReference>
<dbReference type="PANTHER" id="PTHR34980">
    <property type="entry name" value="INNER MEMBRANE PROTEIN-RELATED-RELATED"/>
    <property type="match status" value="1"/>
</dbReference>
<dbReference type="InterPro" id="IPR008523">
    <property type="entry name" value="DUF805"/>
</dbReference>
<feature type="transmembrane region" description="Helical" evidence="2">
    <location>
        <begin position="64"/>
        <end position="82"/>
    </location>
</feature>
<keyword evidence="2" id="KW-0812">Transmembrane</keyword>
<keyword evidence="4" id="KW-1185">Reference proteome</keyword>
<dbReference type="RefSeq" id="WP_076696198.1">
    <property type="nucleotide sequence ID" value="NZ_CP015093.1"/>
</dbReference>
<sequence length="198" mass="21875">MYGPISAFESYLFNALTLNARATRSEYWWPALIVGLAMIAAGVADAMTVMRVSEAGGLPPLNPFSYWTPLLSLLTLVPNITCGIRRLHDTGRSGLWVLVMLVPMVGGLIYILLLSLPSEPRENAWGQPRGQVRPHARDDAEPGAPTSARRTRGHRPSALDSYAVLLQAEAEPSPEEIARRKQEVHEYFKRNVSRRASA</sequence>
<feature type="transmembrane region" description="Helical" evidence="2">
    <location>
        <begin position="27"/>
        <end position="44"/>
    </location>
</feature>
<dbReference type="GO" id="GO:0005886">
    <property type="term" value="C:plasma membrane"/>
    <property type="evidence" value="ECO:0007669"/>
    <property type="project" value="TreeGrafter"/>
</dbReference>
<accession>A0A1P8UQB0</accession>
<keyword evidence="2" id="KW-0472">Membrane</keyword>
<protein>
    <submittedName>
        <fullName evidence="3">Putative membrane protein</fullName>
    </submittedName>
</protein>
<keyword evidence="2" id="KW-1133">Transmembrane helix</keyword>
<evidence type="ECO:0000256" key="1">
    <source>
        <dbReference type="SAM" id="MobiDB-lite"/>
    </source>
</evidence>
<evidence type="ECO:0000256" key="2">
    <source>
        <dbReference type="SAM" id="Phobius"/>
    </source>
</evidence>
<dbReference type="OrthoDB" id="9812349at2"/>
<proteinExistence type="predicted"/>
<organism evidence="3 4">
    <name type="scientific">Salipiger abyssi</name>
    <dbReference type="NCBI Taxonomy" id="1250539"/>
    <lineage>
        <taxon>Bacteria</taxon>
        <taxon>Pseudomonadati</taxon>
        <taxon>Pseudomonadota</taxon>
        <taxon>Alphaproteobacteria</taxon>
        <taxon>Rhodobacterales</taxon>
        <taxon>Roseobacteraceae</taxon>
        <taxon>Salipiger</taxon>
    </lineage>
</organism>
<feature type="region of interest" description="Disordered" evidence="1">
    <location>
        <begin position="124"/>
        <end position="156"/>
    </location>
</feature>
<gene>
    <name evidence="3" type="ORF">Ga0080574_TMP1237</name>
</gene>
<dbReference type="AlphaFoldDB" id="A0A1P8UQB0"/>
<dbReference type="KEGG" id="paby:Ga0080574_TMP1237"/>
<dbReference type="EMBL" id="CP015093">
    <property type="protein sequence ID" value="APZ51571.1"/>
    <property type="molecule type" value="Genomic_DNA"/>
</dbReference>